<dbReference type="AlphaFoldDB" id="A0A3B4AUK0"/>
<comment type="subcellular location">
    <subcellularLocation>
        <location evidence="1">Membrane</location>
        <topology evidence="1">Single-pass membrane protein</topology>
    </subcellularLocation>
</comment>
<evidence type="ECO:0000313" key="11">
    <source>
        <dbReference type="Ensembl" id="ENSPMGP00000020395.1"/>
    </source>
</evidence>
<evidence type="ECO:0000256" key="1">
    <source>
        <dbReference type="ARBA" id="ARBA00004167"/>
    </source>
</evidence>
<sequence length="569" mass="64139">MIKVINGGLVFLYVHTGEDVSGVLDSSVSVDTSILEQYLNTILFWSYICQYIVYNLVLFLVFSILPESPPDSGSEAFSPAQMPGIIHYLCIKCHLCFRSPLVYHVDADKGFTYSTADDVFVCQKKNHFQVTVHIGITGDPHYVMTTSGSQEVNHFEIKVFGVKLEDPSHHVLIEQSQPDRSKKPFHPVRVSLPSRKMTKVTLGRLHFSETTANNIRKKGKPNPDQRYFQMVVGLYAAVKEEILLLAALVSEKIIVRASNPGQFETEGDSMWQRGVVQDSVVCHGRVGINTDSPDEALVVCGNAKVMGTILQPSDQRAKHNVQEVNSEQQLKRITQMRIVEFDYKPEFAATMGIDQPHQTGVIAQEVKELLPSAVREVGDVTCSDGEKIDNFLMVDKEQIFIENIGAVQQLSKLTNNLETRIQDLEIWNQRLAKLKSLTGSLRSHRCHTFVSICANIHTTVCYAHPVISQPTSSPGSWPPEVDFCDILYCDQVYCCPSHQGGSAGFTITLHEGWEEKHNQTSKPIVYIRCFFFNLFCFVFQGQANCSTDHHYAGVLFTDYHFHFYRRCTD</sequence>
<name>A0A3B4AUK0_9GOBI</name>
<dbReference type="InterPro" id="IPR030392">
    <property type="entry name" value="S74_ICA"/>
</dbReference>
<dbReference type="InterPro" id="IPR024061">
    <property type="entry name" value="NDT80_DNA-bd_dom"/>
</dbReference>
<feature type="DNA-binding region" description="NDT80" evidence="7">
    <location>
        <begin position="99"/>
        <end position="267"/>
    </location>
</feature>
<proteinExistence type="inferred from homology"/>
<reference evidence="11" key="2">
    <citation type="submission" date="2025-09" db="UniProtKB">
        <authorList>
            <consortium name="Ensembl"/>
        </authorList>
    </citation>
    <scope>IDENTIFICATION</scope>
</reference>
<dbReference type="Pfam" id="PF13884">
    <property type="entry name" value="Peptidase_S74"/>
    <property type="match status" value="1"/>
</dbReference>
<dbReference type="InterPro" id="IPR026932">
    <property type="entry name" value="MYRF_ICA"/>
</dbReference>
<evidence type="ECO:0000259" key="10">
    <source>
        <dbReference type="PROSITE" id="PS51688"/>
    </source>
</evidence>
<feature type="domain" description="Peptidase S74" evidence="10">
    <location>
        <begin position="313"/>
        <end position="421"/>
    </location>
</feature>
<evidence type="ECO:0000259" key="9">
    <source>
        <dbReference type="PROSITE" id="PS51517"/>
    </source>
</evidence>
<dbReference type="InterPro" id="IPR008967">
    <property type="entry name" value="p53-like_TF_DNA-bd_sf"/>
</dbReference>
<feature type="transmembrane region" description="Helical" evidence="8">
    <location>
        <begin position="42"/>
        <end position="65"/>
    </location>
</feature>
<dbReference type="PROSITE" id="PS51688">
    <property type="entry name" value="ICA"/>
    <property type="match status" value="1"/>
</dbReference>
<evidence type="ECO:0000256" key="4">
    <source>
        <dbReference type="ARBA" id="ARBA00022989"/>
    </source>
</evidence>
<keyword evidence="6 8" id="KW-0472">Membrane</keyword>
<evidence type="ECO:0000256" key="3">
    <source>
        <dbReference type="ARBA" id="ARBA00022692"/>
    </source>
</evidence>
<dbReference type="Proteomes" id="UP000261520">
    <property type="component" value="Unplaced"/>
</dbReference>
<dbReference type="PANTHER" id="PTHR13029:SF17">
    <property type="entry name" value="MYELIN REGULATORY FACTOR-LIKE PROTEIN"/>
    <property type="match status" value="1"/>
</dbReference>
<keyword evidence="4 8" id="KW-1133">Transmembrane helix</keyword>
<feature type="domain" description="NDT80" evidence="9">
    <location>
        <begin position="99"/>
        <end position="267"/>
    </location>
</feature>
<dbReference type="Pfam" id="PF13887">
    <property type="entry name" value="MYRF_ICA"/>
    <property type="match status" value="1"/>
</dbReference>
<dbReference type="PANTHER" id="PTHR13029">
    <property type="match status" value="1"/>
</dbReference>
<accession>A0A3B4AUK0</accession>
<dbReference type="Gene3D" id="2.60.40.1390">
    <property type="entry name" value="NDT80 DNA-binding domain"/>
    <property type="match status" value="2"/>
</dbReference>
<evidence type="ECO:0000313" key="12">
    <source>
        <dbReference type="Proteomes" id="UP000261520"/>
    </source>
</evidence>
<dbReference type="SUPFAM" id="SSF49417">
    <property type="entry name" value="p53-like transcription factors"/>
    <property type="match status" value="1"/>
</dbReference>
<dbReference type="InterPro" id="IPR037141">
    <property type="entry name" value="NDT80_DNA-bd_dom_sf"/>
</dbReference>
<dbReference type="GO" id="GO:0003700">
    <property type="term" value="F:DNA-binding transcription factor activity"/>
    <property type="evidence" value="ECO:0007669"/>
    <property type="project" value="UniProtKB-UniRule"/>
</dbReference>
<dbReference type="Pfam" id="PF13888">
    <property type="entry name" value="MRF_C2"/>
    <property type="match status" value="1"/>
</dbReference>
<evidence type="ECO:0000256" key="2">
    <source>
        <dbReference type="ARBA" id="ARBA00008221"/>
    </source>
</evidence>
<comment type="similarity">
    <text evidence="2">Belongs to the MRF family.</text>
</comment>
<evidence type="ECO:0000256" key="8">
    <source>
        <dbReference type="SAM" id="Phobius"/>
    </source>
</evidence>
<dbReference type="GO" id="GO:0045893">
    <property type="term" value="P:positive regulation of DNA-templated transcription"/>
    <property type="evidence" value="ECO:0007669"/>
    <property type="project" value="TreeGrafter"/>
</dbReference>
<evidence type="ECO:0000256" key="6">
    <source>
        <dbReference type="ARBA" id="ARBA00023136"/>
    </source>
</evidence>
<dbReference type="GO" id="GO:0043565">
    <property type="term" value="F:sequence-specific DNA binding"/>
    <property type="evidence" value="ECO:0007669"/>
    <property type="project" value="TreeGrafter"/>
</dbReference>
<evidence type="ECO:0000256" key="7">
    <source>
        <dbReference type="PROSITE-ProRule" id="PRU00850"/>
    </source>
</evidence>
<dbReference type="Pfam" id="PF05224">
    <property type="entry name" value="NDT80_PhoG"/>
    <property type="match status" value="1"/>
</dbReference>
<dbReference type="InterPro" id="IPR051577">
    <property type="entry name" value="MRF-like"/>
</dbReference>
<dbReference type="Ensembl" id="ENSPMGT00000021727.1">
    <property type="protein sequence ID" value="ENSPMGP00000020395.1"/>
    <property type="gene ID" value="ENSPMGG00000016495.1"/>
</dbReference>
<reference evidence="11" key="1">
    <citation type="submission" date="2025-08" db="UniProtKB">
        <authorList>
            <consortium name="Ensembl"/>
        </authorList>
    </citation>
    <scope>IDENTIFICATION</scope>
</reference>
<keyword evidence="12" id="KW-1185">Reference proteome</keyword>
<dbReference type="GO" id="GO:0005634">
    <property type="term" value="C:nucleus"/>
    <property type="evidence" value="ECO:0007669"/>
    <property type="project" value="TreeGrafter"/>
</dbReference>
<organism evidence="11 12">
    <name type="scientific">Periophthalmus magnuspinnatus</name>
    <dbReference type="NCBI Taxonomy" id="409849"/>
    <lineage>
        <taxon>Eukaryota</taxon>
        <taxon>Metazoa</taxon>
        <taxon>Chordata</taxon>
        <taxon>Craniata</taxon>
        <taxon>Vertebrata</taxon>
        <taxon>Euteleostomi</taxon>
        <taxon>Actinopterygii</taxon>
        <taxon>Neopterygii</taxon>
        <taxon>Teleostei</taxon>
        <taxon>Neoteleostei</taxon>
        <taxon>Acanthomorphata</taxon>
        <taxon>Gobiaria</taxon>
        <taxon>Gobiiformes</taxon>
        <taxon>Gobioidei</taxon>
        <taxon>Gobiidae</taxon>
        <taxon>Oxudercinae</taxon>
        <taxon>Periophthalmus</taxon>
    </lineage>
</organism>
<dbReference type="STRING" id="409849.ENSPMGP00000020395"/>
<dbReference type="PROSITE" id="PS51517">
    <property type="entry name" value="NDT80"/>
    <property type="match status" value="1"/>
</dbReference>
<evidence type="ECO:0000256" key="5">
    <source>
        <dbReference type="ARBA" id="ARBA00023125"/>
    </source>
</evidence>
<dbReference type="GO" id="GO:0016540">
    <property type="term" value="P:protein autoprocessing"/>
    <property type="evidence" value="ECO:0007669"/>
    <property type="project" value="InterPro"/>
</dbReference>
<dbReference type="InterPro" id="IPR025719">
    <property type="entry name" value="MYRF_C2"/>
</dbReference>
<keyword evidence="5 7" id="KW-0238">DNA-binding</keyword>
<keyword evidence="3 8" id="KW-0812">Transmembrane</keyword>
<dbReference type="GO" id="GO:0005789">
    <property type="term" value="C:endoplasmic reticulum membrane"/>
    <property type="evidence" value="ECO:0007669"/>
    <property type="project" value="TreeGrafter"/>
</dbReference>
<protein>
    <submittedName>
        <fullName evidence="11">Uncharacterized protein</fullName>
    </submittedName>
</protein>